<dbReference type="InterPro" id="IPR036866">
    <property type="entry name" value="RibonucZ/Hydroxyglut_hydro"/>
</dbReference>
<dbReference type="SUPFAM" id="SSF47188">
    <property type="entry name" value="Hemerythrin-like"/>
    <property type="match status" value="1"/>
</dbReference>
<evidence type="ECO:0000313" key="7">
    <source>
        <dbReference type="Proteomes" id="UP000680714"/>
    </source>
</evidence>
<dbReference type="EMBL" id="JAGTUF010000020">
    <property type="protein sequence ID" value="MBR9973247.1"/>
    <property type="molecule type" value="Genomic_DNA"/>
</dbReference>
<dbReference type="Pfam" id="PF00027">
    <property type="entry name" value="cNMP_binding"/>
    <property type="match status" value="1"/>
</dbReference>
<keyword evidence="7" id="KW-1185">Reference proteome</keyword>
<evidence type="ECO:0000256" key="1">
    <source>
        <dbReference type="ARBA" id="ARBA00010587"/>
    </source>
</evidence>
<comment type="similarity">
    <text evidence="1">Belongs to the hemerythrin family.</text>
</comment>
<dbReference type="PROSITE" id="PS00550">
    <property type="entry name" value="HEMERYTHRINS"/>
    <property type="match status" value="1"/>
</dbReference>
<dbReference type="InterPro" id="IPR018490">
    <property type="entry name" value="cNMP-bd_dom_sf"/>
</dbReference>
<dbReference type="Pfam" id="PF23023">
    <property type="entry name" value="Anti-Pycsar_Apyc1"/>
    <property type="match status" value="1"/>
</dbReference>
<dbReference type="Proteomes" id="UP000680714">
    <property type="component" value="Unassembled WGS sequence"/>
</dbReference>
<evidence type="ECO:0000256" key="4">
    <source>
        <dbReference type="ARBA" id="ARBA00023004"/>
    </source>
</evidence>
<keyword evidence="3" id="KW-0479">Metal-binding</keyword>
<feature type="domain" description="Cyclic nucleotide-binding" evidence="5">
    <location>
        <begin position="514"/>
        <end position="592"/>
    </location>
</feature>
<dbReference type="RefSeq" id="WP_211550800.1">
    <property type="nucleotide sequence ID" value="NZ_JAGTUF010000020.1"/>
</dbReference>
<reference evidence="6 7" key="1">
    <citation type="submission" date="2021-04" db="EMBL/GenBank/DDBJ databases">
        <title>Magnetospirillum sulfuroxidans sp. nov., a facultative chemolithoautotrophic sulfur-oxidizing alphaproteobacterium isolated from freshwater sediment and proposals for Paramagetospirillum gen. nov., and Magnetospirillaceae fam. nov.</title>
        <authorList>
            <person name="Koziaeva V."/>
            <person name="Geelhoed J.S."/>
            <person name="Sorokin D.Y."/>
            <person name="Grouzdev D.S."/>
        </authorList>
    </citation>
    <scope>NUCLEOTIDE SEQUENCE [LARGE SCALE GENOMIC DNA]</scope>
    <source>
        <strain evidence="6 7">J10</strain>
    </source>
</reference>
<dbReference type="NCBIfam" id="NF033749">
    <property type="entry name" value="bact_hemeryth"/>
    <property type="match status" value="1"/>
</dbReference>
<dbReference type="InterPro" id="IPR050669">
    <property type="entry name" value="Hemerythrin"/>
</dbReference>
<dbReference type="Gene3D" id="1.20.120.50">
    <property type="entry name" value="Hemerythrin-like"/>
    <property type="match status" value="1"/>
</dbReference>
<dbReference type="InterPro" id="IPR000595">
    <property type="entry name" value="cNMP-bd_dom"/>
</dbReference>
<dbReference type="CDD" id="cd00038">
    <property type="entry name" value="CAP_ED"/>
    <property type="match status" value="2"/>
</dbReference>
<dbReference type="PANTHER" id="PTHR37164:SF1">
    <property type="entry name" value="BACTERIOHEMERYTHRIN"/>
    <property type="match status" value="1"/>
</dbReference>
<name>A0ABS5IFQ0_9PROT</name>
<dbReference type="InterPro" id="IPR014710">
    <property type="entry name" value="RmlC-like_jellyroll"/>
</dbReference>
<feature type="domain" description="Cyclic nucleotide-binding" evidence="5">
    <location>
        <begin position="645"/>
        <end position="704"/>
    </location>
</feature>
<dbReference type="CDD" id="cd12107">
    <property type="entry name" value="Hemerythrin"/>
    <property type="match status" value="1"/>
</dbReference>
<dbReference type="PANTHER" id="PTHR37164">
    <property type="entry name" value="BACTERIOHEMERYTHRIN"/>
    <property type="match status" value="1"/>
</dbReference>
<protein>
    <submittedName>
        <fullName evidence="6">Bacteriohemerythrin</fullName>
    </submittedName>
</protein>
<dbReference type="SUPFAM" id="SSF56281">
    <property type="entry name" value="Metallo-hydrolase/oxidoreductase"/>
    <property type="match status" value="1"/>
</dbReference>
<dbReference type="Gene3D" id="2.60.120.10">
    <property type="entry name" value="Jelly Rolls"/>
    <property type="match status" value="2"/>
</dbReference>
<accession>A0ABS5IFQ0</accession>
<keyword evidence="2" id="KW-0561">Oxygen transport</keyword>
<keyword evidence="4" id="KW-0408">Iron</keyword>
<dbReference type="SUPFAM" id="SSF51206">
    <property type="entry name" value="cAMP-binding domain-like"/>
    <property type="match status" value="2"/>
</dbReference>
<proteinExistence type="inferred from homology"/>
<evidence type="ECO:0000259" key="5">
    <source>
        <dbReference type="PROSITE" id="PS50042"/>
    </source>
</evidence>
<dbReference type="PROSITE" id="PS50042">
    <property type="entry name" value="CNMP_BINDING_3"/>
    <property type="match status" value="2"/>
</dbReference>
<dbReference type="InterPro" id="IPR012312">
    <property type="entry name" value="Hemerythrin-like"/>
</dbReference>
<dbReference type="SMART" id="SM00100">
    <property type="entry name" value="cNMP"/>
    <property type="match status" value="2"/>
</dbReference>
<dbReference type="InterPro" id="IPR016131">
    <property type="entry name" value="Haemerythrin_Fe_BS"/>
</dbReference>
<dbReference type="NCBIfam" id="TIGR02481">
    <property type="entry name" value="hemeryth_dom"/>
    <property type="match status" value="1"/>
</dbReference>
<dbReference type="InterPro" id="IPR012827">
    <property type="entry name" value="Hemerythrin_metal-bd"/>
</dbReference>
<sequence length="871" mass="96805">MARLFKIEVMPGMAWIHVPDADVRVLCGCPADSVKHLMRRGLIRPMEMDGVRFETGPNAILLSDVMVQNGAFCNLAEFPVLQMFYRQGLLLPGHPNNDGSKPIIIGRRDHVDAQMQYIYRGNYGLISEQELMEAGVPAAQAHEMMRLKLKFAFGAIRHPRDLLDGLALDSDPVEIKAGVSVRRIGLNRFEFHYDGETVEVDLNLPPFQTHDSPFPLGSFQFRRDYFAVVHSGEGDGWDVRRPSMGSVLVFQGRIYLVDAGPNLAHSLTALGIGINEIEGIFQTHSHDDHFAGLTTLMQADRRISYFAVPMVRSAVAKKLAALLSIEEKAFNDYFNVRDLVMDQWNDVDGLDVRPIFSPHPVETTIFHFRAMAAGGWRTYAHLADIVGLGILEGMITDDPTKPGLSREWYQQIAVDYLEPAEVKKVDIGAGLIHGYAEDFRDDTSGKIILAHTAQPLNSGQKKIGSGASFGTVDVLISGHRDFLGRAAFHMMTEYFPTVSGDHLGAVLNGPVTTFNPETILFKAGQPHANIYLLLTGQVEMLDDDSDFRAALSAGALLGESTGLHGLPPAETCRAVSFVQVLEIPADVYTAFVRRHNLFRQISRLLEGRDFLSRTRLLGDVVSTGTLNAIAKDMKLLQFADDSMIGVRSRAIGVIARGRVLRMLGDSVLETLGPGDFFGEETAIFDAPGITSLRAYGPTEIYMVSAGLLAAIPNVRWKLFEAFQRRASLESSVVIAGRTLLTWKQEYSVNIQRIDTQHKRLFVAANRLLDAVQSQRDSVEINTALDFLFSSIQFHFTEEEALLDRYGYEHGPAHKAGHQTLMTGMRELETRLNRETPTSSEELLDFLHGWIVNHIQIEDRRYAAVLNAQGVY</sequence>
<organism evidence="6 7">
    <name type="scientific">Magnetospirillum sulfuroxidans</name>
    <dbReference type="NCBI Taxonomy" id="611300"/>
    <lineage>
        <taxon>Bacteria</taxon>
        <taxon>Pseudomonadati</taxon>
        <taxon>Pseudomonadota</taxon>
        <taxon>Alphaproteobacteria</taxon>
        <taxon>Rhodospirillales</taxon>
        <taxon>Rhodospirillaceae</taxon>
        <taxon>Magnetospirillum</taxon>
    </lineage>
</organism>
<dbReference type="InterPro" id="IPR035938">
    <property type="entry name" value="Hemerythrin-like_sf"/>
</dbReference>
<evidence type="ECO:0000256" key="2">
    <source>
        <dbReference type="ARBA" id="ARBA00022621"/>
    </source>
</evidence>
<keyword evidence="2" id="KW-0813">Transport</keyword>
<evidence type="ECO:0000313" key="6">
    <source>
        <dbReference type="EMBL" id="MBR9973247.1"/>
    </source>
</evidence>
<comment type="caution">
    <text evidence="6">The sequence shown here is derived from an EMBL/GenBank/DDBJ whole genome shotgun (WGS) entry which is preliminary data.</text>
</comment>
<dbReference type="Gene3D" id="3.60.15.10">
    <property type="entry name" value="Ribonuclease Z/Hydroxyacylglutathione hydrolase-like"/>
    <property type="match status" value="1"/>
</dbReference>
<gene>
    <name evidence="6" type="ORF">KEC16_16105</name>
</gene>
<dbReference type="Pfam" id="PF01814">
    <property type="entry name" value="Hemerythrin"/>
    <property type="match status" value="1"/>
</dbReference>
<evidence type="ECO:0000256" key="3">
    <source>
        <dbReference type="ARBA" id="ARBA00022723"/>
    </source>
</evidence>